<reference evidence="2" key="1">
    <citation type="submission" date="2020-03" db="EMBL/GenBank/DDBJ databases">
        <authorList>
            <person name="Weist P."/>
        </authorList>
    </citation>
    <scope>NUCLEOTIDE SEQUENCE</scope>
</reference>
<feature type="region of interest" description="Disordered" evidence="1">
    <location>
        <begin position="152"/>
        <end position="180"/>
    </location>
</feature>
<feature type="compositionally biased region" description="Basic and acidic residues" evidence="1">
    <location>
        <begin position="25"/>
        <end position="37"/>
    </location>
</feature>
<dbReference type="Proteomes" id="UP001153269">
    <property type="component" value="Unassembled WGS sequence"/>
</dbReference>
<organism evidence="2 3">
    <name type="scientific">Pleuronectes platessa</name>
    <name type="common">European plaice</name>
    <dbReference type="NCBI Taxonomy" id="8262"/>
    <lineage>
        <taxon>Eukaryota</taxon>
        <taxon>Metazoa</taxon>
        <taxon>Chordata</taxon>
        <taxon>Craniata</taxon>
        <taxon>Vertebrata</taxon>
        <taxon>Euteleostomi</taxon>
        <taxon>Actinopterygii</taxon>
        <taxon>Neopterygii</taxon>
        <taxon>Teleostei</taxon>
        <taxon>Neoteleostei</taxon>
        <taxon>Acanthomorphata</taxon>
        <taxon>Carangaria</taxon>
        <taxon>Pleuronectiformes</taxon>
        <taxon>Pleuronectoidei</taxon>
        <taxon>Pleuronectidae</taxon>
        <taxon>Pleuronectes</taxon>
    </lineage>
</organism>
<dbReference type="EMBL" id="CADEAL010003879">
    <property type="protein sequence ID" value="CAB1446056.1"/>
    <property type="molecule type" value="Genomic_DNA"/>
</dbReference>
<protein>
    <submittedName>
        <fullName evidence="2">Uncharacterized protein</fullName>
    </submittedName>
</protein>
<accession>A0A9N7Z243</accession>
<dbReference type="AlphaFoldDB" id="A0A9N7Z243"/>
<comment type="caution">
    <text evidence="2">The sequence shown here is derived from an EMBL/GenBank/DDBJ whole genome shotgun (WGS) entry which is preliminary data.</text>
</comment>
<evidence type="ECO:0000313" key="3">
    <source>
        <dbReference type="Proteomes" id="UP001153269"/>
    </source>
</evidence>
<evidence type="ECO:0000313" key="2">
    <source>
        <dbReference type="EMBL" id="CAB1446056.1"/>
    </source>
</evidence>
<evidence type="ECO:0000256" key="1">
    <source>
        <dbReference type="SAM" id="MobiDB-lite"/>
    </source>
</evidence>
<proteinExistence type="predicted"/>
<gene>
    <name evidence="2" type="ORF">PLEPLA_LOCUS33798</name>
</gene>
<name>A0A9N7Z243_PLEPL</name>
<keyword evidence="3" id="KW-1185">Reference proteome</keyword>
<sequence>MQGVGKKEQGGELCASDSSEVVSSMEERRLVSHGPEEDKGALNNIRLWRGGDRADVVGESSRHLPTCRATVFADIKETLAWAFTIHLQEDHLNEDVTADQIKTVPLFSVIDDGSSPGANYTEDVDSAWQAERKCTAAVTAAVTVSWLPPPQLAHDAPPHPRSAAVNIYSPPKETPPPLPKPTILLHLLSE</sequence>
<feature type="compositionally biased region" description="Basic and acidic residues" evidence="1">
    <location>
        <begin position="1"/>
        <end position="10"/>
    </location>
</feature>
<feature type="region of interest" description="Disordered" evidence="1">
    <location>
        <begin position="1"/>
        <end position="37"/>
    </location>
</feature>